<keyword evidence="9" id="KW-0472">Membrane</keyword>
<dbReference type="EMBL" id="AAOT01000034">
    <property type="protein sequence ID" value="EAR50198.1"/>
    <property type="molecule type" value="Genomic_DNA"/>
</dbReference>
<dbReference type="GO" id="GO:0005524">
    <property type="term" value="F:ATP binding"/>
    <property type="evidence" value="ECO:0007669"/>
    <property type="project" value="UniProtKB-KW"/>
</dbReference>
<evidence type="ECO:0000313" key="11">
    <source>
        <dbReference type="EMBL" id="EAR50198.1"/>
    </source>
</evidence>
<evidence type="ECO:0000256" key="7">
    <source>
        <dbReference type="ARBA" id="ARBA00023004"/>
    </source>
</evidence>
<feature type="domain" description="ABC transporter" evidence="10">
    <location>
        <begin position="2"/>
        <end position="238"/>
    </location>
</feature>
<gene>
    <name evidence="11" type="ORF">OG2516_04958</name>
</gene>
<evidence type="ECO:0000256" key="6">
    <source>
        <dbReference type="ARBA" id="ARBA00022840"/>
    </source>
</evidence>
<evidence type="ECO:0000256" key="2">
    <source>
        <dbReference type="ARBA" id="ARBA00022448"/>
    </source>
</evidence>
<keyword evidence="8" id="KW-0406">Ion transport</keyword>
<dbReference type="SMART" id="SM00382">
    <property type="entry name" value="AAA"/>
    <property type="match status" value="1"/>
</dbReference>
<dbReference type="RefSeq" id="WP_007254519.1">
    <property type="nucleotide sequence ID" value="NZ_CH724107.1"/>
</dbReference>
<dbReference type="STRING" id="314256.OG2516_04958"/>
<dbReference type="AlphaFoldDB" id="Q2CBZ6"/>
<dbReference type="InterPro" id="IPR003439">
    <property type="entry name" value="ABC_transporter-like_ATP-bd"/>
</dbReference>
<evidence type="ECO:0000259" key="10">
    <source>
        <dbReference type="PROSITE" id="PS50893"/>
    </source>
</evidence>
<dbReference type="GO" id="GO:0016887">
    <property type="term" value="F:ATP hydrolysis activity"/>
    <property type="evidence" value="ECO:0007669"/>
    <property type="project" value="InterPro"/>
</dbReference>
<dbReference type="CDD" id="cd03214">
    <property type="entry name" value="ABC_Iron-Siderophores_B12_Hemin"/>
    <property type="match status" value="1"/>
</dbReference>
<keyword evidence="7" id="KW-0408">Iron</keyword>
<keyword evidence="6" id="KW-0067">ATP-binding</keyword>
<sequence length="253" mass="26857">MIEIDRLTVAHRGTPVLHDLSLRLPAGGITALIGPNGAGKSTLLHAIAGLVRPAAGTVRLDGTDIPTAPEPVRARLLALLSQSPAALPRLSVRELVGFGRWPHHHGRPGPADHAAVAEALAAFDLQAVAEQQVDTLSGGQYQRAAVAMAYAQSTPWMLLDEPLAALDPRYARDIMDRLHALTRPGATARSVVIVLHDLAMAARYADRCVTLKNGRLHAAGPRTETLTATALSRLYDTPLEVVRIGGRDVVLPA</sequence>
<dbReference type="PANTHER" id="PTHR42771">
    <property type="entry name" value="IRON(3+)-HYDROXAMATE IMPORT ATP-BINDING PROTEIN FHUC"/>
    <property type="match status" value="1"/>
</dbReference>
<dbReference type="Proteomes" id="UP000003635">
    <property type="component" value="Unassembled WGS sequence"/>
</dbReference>
<keyword evidence="2" id="KW-0813">Transport</keyword>
<dbReference type="eggNOG" id="COG4604">
    <property type="taxonomic scope" value="Bacteria"/>
</dbReference>
<evidence type="ECO:0000256" key="4">
    <source>
        <dbReference type="ARBA" id="ARBA00022496"/>
    </source>
</evidence>
<dbReference type="Gene3D" id="3.40.50.300">
    <property type="entry name" value="P-loop containing nucleotide triphosphate hydrolases"/>
    <property type="match status" value="1"/>
</dbReference>
<reference evidence="11 12" key="1">
    <citation type="journal article" date="2010" name="J. Bacteriol.">
        <title>Genome sequences of Oceanicola granulosus HTCC2516(T) and Oceanicola batsensis HTCC2597(TDelta).</title>
        <authorList>
            <person name="Thrash J.C."/>
            <person name="Cho J.C."/>
            <person name="Vergin K.L."/>
            <person name="Giovannoni S.J."/>
        </authorList>
    </citation>
    <scope>NUCLEOTIDE SEQUENCE [LARGE SCALE GENOMIC DNA]</scope>
    <source>
        <strain evidence="12">ATCC BAA-861 / DSM 15982 / KCTC 12143 / HTCC2516</strain>
    </source>
</reference>
<evidence type="ECO:0000256" key="1">
    <source>
        <dbReference type="ARBA" id="ARBA00004202"/>
    </source>
</evidence>
<protein>
    <submittedName>
        <fullName evidence="11">ABC ferric siderophore transporter, ATPase subunit</fullName>
    </submittedName>
</protein>
<comment type="subcellular location">
    <subcellularLocation>
        <location evidence="1">Cell membrane</location>
        <topology evidence="1">Peripheral membrane protein</topology>
    </subcellularLocation>
</comment>
<dbReference type="InterPro" id="IPR027417">
    <property type="entry name" value="P-loop_NTPase"/>
</dbReference>
<evidence type="ECO:0000256" key="8">
    <source>
        <dbReference type="ARBA" id="ARBA00023065"/>
    </source>
</evidence>
<dbReference type="PANTHER" id="PTHR42771:SF3">
    <property type="entry name" value="PETROBACTIN IMPORT ATP-BINDING PROTEIN YCLP"/>
    <property type="match status" value="1"/>
</dbReference>
<dbReference type="SUPFAM" id="SSF52540">
    <property type="entry name" value="P-loop containing nucleoside triphosphate hydrolases"/>
    <property type="match status" value="1"/>
</dbReference>
<dbReference type="PROSITE" id="PS50893">
    <property type="entry name" value="ABC_TRANSPORTER_2"/>
    <property type="match status" value="1"/>
</dbReference>
<dbReference type="HOGENOM" id="CLU_000604_1_11_5"/>
<dbReference type="OrthoDB" id="9805601at2"/>
<evidence type="ECO:0000256" key="9">
    <source>
        <dbReference type="ARBA" id="ARBA00023136"/>
    </source>
</evidence>
<dbReference type="InterPro" id="IPR051535">
    <property type="entry name" value="Siderophore_ABC-ATPase"/>
</dbReference>
<dbReference type="Pfam" id="PF00005">
    <property type="entry name" value="ABC_tran"/>
    <property type="match status" value="1"/>
</dbReference>
<dbReference type="GO" id="GO:0005886">
    <property type="term" value="C:plasma membrane"/>
    <property type="evidence" value="ECO:0007669"/>
    <property type="project" value="UniProtKB-SubCell"/>
</dbReference>
<proteinExistence type="predicted"/>
<evidence type="ECO:0000256" key="3">
    <source>
        <dbReference type="ARBA" id="ARBA00022475"/>
    </source>
</evidence>
<dbReference type="InterPro" id="IPR003593">
    <property type="entry name" value="AAA+_ATPase"/>
</dbReference>
<keyword evidence="12" id="KW-1185">Reference proteome</keyword>
<evidence type="ECO:0000313" key="12">
    <source>
        <dbReference type="Proteomes" id="UP000003635"/>
    </source>
</evidence>
<evidence type="ECO:0000256" key="5">
    <source>
        <dbReference type="ARBA" id="ARBA00022741"/>
    </source>
</evidence>
<organism evidence="11 12">
    <name type="scientific">Oceanicola granulosus (strain ATCC BAA-861 / DSM 15982 / KCTC 12143 / HTCC2516)</name>
    <dbReference type="NCBI Taxonomy" id="314256"/>
    <lineage>
        <taxon>Bacteria</taxon>
        <taxon>Pseudomonadati</taxon>
        <taxon>Pseudomonadota</taxon>
        <taxon>Alphaproteobacteria</taxon>
        <taxon>Rhodobacterales</taxon>
        <taxon>Roseobacteraceae</taxon>
        <taxon>Oceanicola</taxon>
    </lineage>
</organism>
<keyword evidence="5" id="KW-0547">Nucleotide-binding</keyword>
<accession>Q2CBZ6</accession>
<keyword evidence="3" id="KW-1003">Cell membrane</keyword>
<keyword evidence="4" id="KW-0410">Iron transport</keyword>
<comment type="caution">
    <text evidence="11">The sequence shown here is derived from an EMBL/GenBank/DDBJ whole genome shotgun (WGS) entry which is preliminary data.</text>
</comment>
<dbReference type="GO" id="GO:0006826">
    <property type="term" value="P:iron ion transport"/>
    <property type="evidence" value="ECO:0007669"/>
    <property type="project" value="UniProtKB-KW"/>
</dbReference>
<name>Q2CBZ6_OCEGH</name>